<keyword evidence="1" id="KW-1133">Transmembrane helix</keyword>
<proteinExistence type="predicted"/>
<protein>
    <submittedName>
        <fullName evidence="3">Fatty acid desaturase</fullName>
        <ecNumber evidence="3">1.14.19.-</ecNumber>
    </submittedName>
</protein>
<keyword evidence="1" id="KW-0812">Transmembrane</keyword>
<evidence type="ECO:0000259" key="2">
    <source>
        <dbReference type="Pfam" id="PF00487"/>
    </source>
</evidence>
<dbReference type="EC" id="1.14.19.-" evidence="3"/>
<evidence type="ECO:0000313" key="3">
    <source>
        <dbReference type="EMBL" id="MDO7842044.1"/>
    </source>
</evidence>
<keyword evidence="3" id="KW-0560">Oxidoreductase</keyword>
<dbReference type="Proteomes" id="UP001176468">
    <property type="component" value="Unassembled WGS sequence"/>
</dbReference>
<feature type="transmembrane region" description="Helical" evidence="1">
    <location>
        <begin position="12"/>
        <end position="31"/>
    </location>
</feature>
<dbReference type="GO" id="GO:0016491">
    <property type="term" value="F:oxidoreductase activity"/>
    <property type="evidence" value="ECO:0007669"/>
    <property type="project" value="UniProtKB-KW"/>
</dbReference>
<dbReference type="EMBL" id="JAUQSZ010000003">
    <property type="protein sequence ID" value="MDO7842044.1"/>
    <property type="molecule type" value="Genomic_DNA"/>
</dbReference>
<accession>A0ABT8ZY42</accession>
<name>A0ABT8ZY42_9SPHN</name>
<reference evidence="3" key="1">
    <citation type="submission" date="2023-07" db="EMBL/GenBank/DDBJ databases">
        <authorList>
            <person name="Kim M.K."/>
        </authorList>
    </citation>
    <scope>NUCLEOTIDE SEQUENCE</scope>
    <source>
        <strain evidence="3">CA1-15</strain>
    </source>
</reference>
<dbReference type="Pfam" id="PF00487">
    <property type="entry name" value="FA_desaturase"/>
    <property type="match status" value="1"/>
</dbReference>
<keyword evidence="1" id="KW-0472">Membrane</keyword>
<gene>
    <name evidence="3" type="ORF">Q5H94_06890</name>
</gene>
<sequence length="295" mass="32183">MASRRGRTEWATLAVAAAIYGGWLAATYWHAALPTPLLVAIGAWLIAWHGSLQHETIHGHPTRIAAINRAIGFVPIGLWLPYALYERSHVAHHRSGAITDPAHDPESRYVARAGGVVWLAARAQSTLPGHILIGPFVAVGRFLAGEARRVAVEPVQVARDWLPHLAGVALIVLWLDHVGLGIGEYVATFVYPGMALTMVRSFAEHRAGLGTAGHAASVERAGLFGLLFLNNNLHVAHHEQPGLGWRELPAYHRRHRARLTGEGAILYAGYGEIARRFAWRRHDAPLHPAYAEEAA</sequence>
<evidence type="ECO:0000256" key="1">
    <source>
        <dbReference type="SAM" id="Phobius"/>
    </source>
</evidence>
<organism evidence="3 4">
    <name type="scientific">Sphingomonas immobilis</name>
    <dbReference type="NCBI Taxonomy" id="3063997"/>
    <lineage>
        <taxon>Bacteria</taxon>
        <taxon>Pseudomonadati</taxon>
        <taxon>Pseudomonadota</taxon>
        <taxon>Alphaproteobacteria</taxon>
        <taxon>Sphingomonadales</taxon>
        <taxon>Sphingomonadaceae</taxon>
        <taxon>Sphingomonas</taxon>
    </lineage>
</organism>
<keyword evidence="4" id="KW-1185">Reference proteome</keyword>
<dbReference type="RefSeq" id="WP_304560493.1">
    <property type="nucleotide sequence ID" value="NZ_JAUQSZ010000003.1"/>
</dbReference>
<dbReference type="InterPro" id="IPR005804">
    <property type="entry name" value="FA_desaturase_dom"/>
</dbReference>
<feature type="domain" description="Fatty acid desaturase" evidence="2">
    <location>
        <begin position="29"/>
        <end position="262"/>
    </location>
</feature>
<comment type="caution">
    <text evidence="3">The sequence shown here is derived from an EMBL/GenBank/DDBJ whole genome shotgun (WGS) entry which is preliminary data.</text>
</comment>
<evidence type="ECO:0000313" key="4">
    <source>
        <dbReference type="Proteomes" id="UP001176468"/>
    </source>
</evidence>